<evidence type="ECO:0000313" key="2">
    <source>
        <dbReference type="Proteomes" id="UP000295301"/>
    </source>
</evidence>
<reference evidence="1 2" key="1">
    <citation type="submission" date="2019-03" db="EMBL/GenBank/DDBJ databases">
        <title>Ruegeria lutea sp. nov., a novel strain, isolated from marine sediment, the Masan Bay, South Korea.</title>
        <authorList>
            <person name="Kim J."/>
            <person name="Kim D.-Y."/>
            <person name="Lee S.-S."/>
        </authorList>
    </citation>
    <scope>NUCLEOTIDE SEQUENCE [LARGE SCALE GENOMIC DNA]</scope>
    <source>
        <strain evidence="1 2">318-1</strain>
    </source>
</reference>
<dbReference type="AlphaFoldDB" id="A0A4R5UVG3"/>
<proteinExistence type="predicted"/>
<evidence type="ECO:0000313" key="1">
    <source>
        <dbReference type="EMBL" id="TDK43111.1"/>
    </source>
</evidence>
<organism evidence="1 2">
    <name type="scientific">Antarcticimicrobium luteum</name>
    <dbReference type="NCBI Taxonomy" id="2547397"/>
    <lineage>
        <taxon>Bacteria</taxon>
        <taxon>Pseudomonadati</taxon>
        <taxon>Pseudomonadota</taxon>
        <taxon>Alphaproteobacteria</taxon>
        <taxon>Rhodobacterales</taxon>
        <taxon>Paracoccaceae</taxon>
        <taxon>Antarcticimicrobium</taxon>
    </lineage>
</organism>
<comment type="caution">
    <text evidence="1">The sequence shown here is derived from an EMBL/GenBank/DDBJ whole genome shotgun (WGS) entry which is preliminary data.</text>
</comment>
<gene>
    <name evidence="1" type="ORF">E1832_17795</name>
</gene>
<sequence length="339" mass="37902">MVAIRGSWPWGWRVEPTALTDMGKGRAARPAFFVVPGAARPTGSRTGPRTGGRRGCVHGAGPVFSRDPLVPCMGVSRQGPTRMRAVWRPPDQRKGVKPVAKTPFRGNTGVRVRSLGISALKRNPLKGNEMVNDYLRTERIPKSYAATDVLKTFGWPKPSHQKIVQKSYNAKFRKTAPTADTVLTAPADFSFPRMNPKQFADFKKKLGELKGVYDELTRFREGCEAELKRHTTSIKKVEDAYKRYNKHLANANKLAKRCVDDLKACGIQSPTLLFSERQADFWLDQVKILKKTQKDDLMTEGGRETLQHQIKDLKKGQAEVMKDILTQMARIAGASVVMP</sequence>
<accession>A0A4R5UVG3</accession>
<dbReference type="EMBL" id="SMUV01000072">
    <property type="protein sequence ID" value="TDK43111.1"/>
    <property type="molecule type" value="Genomic_DNA"/>
</dbReference>
<keyword evidence="2" id="KW-1185">Reference proteome</keyword>
<dbReference type="Proteomes" id="UP000295301">
    <property type="component" value="Unassembled WGS sequence"/>
</dbReference>
<protein>
    <submittedName>
        <fullName evidence="1">Uncharacterized protein</fullName>
    </submittedName>
</protein>
<name>A0A4R5UVG3_9RHOB</name>
<dbReference type="RefSeq" id="WP_133361117.1">
    <property type="nucleotide sequence ID" value="NZ_SMUV01000072.1"/>
</dbReference>
<dbReference type="OrthoDB" id="9826769at2"/>